<reference evidence="11 12" key="1">
    <citation type="submission" date="2023-11" db="EMBL/GenBank/DDBJ databases">
        <title>Halocaridina rubra genome assembly.</title>
        <authorList>
            <person name="Smith C."/>
        </authorList>
    </citation>
    <scope>NUCLEOTIDE SEQUENCE [LARGE SCALE GENOMIC DNA]</scope>
    <source>
        <strain evidence="11">EP-1</strain>
        <tissue evidence="11">Whole</tissue>
    </source>
</reference>
<dbReference type="PANTHER" id="PTHR42643:SF24">
    <property type="entry name" value="IONOTROPIC RECEPTOR 60A"/>
    <property type="match status" value="1"/>
</dbReference>
<protein>
    <recommendedName>
        <fullName evidence="10">Ionotropic glutamate receptor C-terminal domain-containing protein</fullName>
    </recommendedName>
</protein>
<evidence type="ECO:0000256" key="1">
    <source>
        <dbReference type="ARBA" id="ARBA00004651"/>
    </source>
</evidence>
<keyword evidence="7" id="KW-0675">Receptor</keyword>
<keyword evidence="6 9" id="KW-0472">Membrane</keyword>
<comment type="caution">
    <text evidence="11">The sequence shown here is derived from an EMBL/GenBank/DDBJ whole genome shotgun (WGS) entry which is preliminary data.</text>
</comment>
<evidence type="ECO:0000256" key="2">
    <source>
        <dbReference type="ARBA" id="ARBA00008685"/>
    </source>
</evidence>
<gene>
    <name evidence="11" type="ORF">SK128_011265</name>
</gene>
<dbReference type="PANTHER" id="PTHR42643">
    <property type="entry name" value="IONOTROPIC RECEPTOR 20A-RELATED"/>
    <property type="match status" value="1"/>
</dbReference>
<organism evidence="11 12">
    <name type="scientific">Halocaridina rubra</name>
    <name type="common">Hawaiian red shrimp</name>
    <dbReference type="NCBI Taxonomy" id="373956"/>
    <lineage>
        <taxon>Eukaryota</taxon>
        <taxon>Metazoa</taxon>
        <taxon>Ecdysozoa</taxon>
        <taxon>Arthropoda</taxon>
        <taxon>Crustacea</taxon>
        <taxon>Multicrustacea</taxon>
        <taxon>Malacostraca</taxon>
        <taxon>Eumalacostraca</taxon>
        <taxon>Eucarida</taxon>
        <taxon>Decapoda</taxon>
        <taxon>Pleocyemata</taxon>
        <taxon>Caridea</taxon>
        <taxon>Atyoidea</taxon>
        <taxon>Atyidae</taxon>
        <taxon>Halocaridina</taxon>
    </lineage>
</organism>
<keyword evidence="4 9" id="KW-0812">Transmembrane</keyword>
<sequence>MMHRRPPFFFLPVSREEEDSWYVYKPGPANGDDEWRTTIIIGPIGYFITKCHEVINTSTTTTPNKANCASAPSSACDKARTERTDFKRGQKATLSNYSFAMFRNLIIQGDEVKDNGTPIRIVLLTWYFFCIVVYSLYSGTLTAFLTIPAYEKPIDSLQDLLRSVKDGFAPAVQSGTSNEYILKRC</sequence>
<evidence type="ECO:0000256" key="4">
    <source>
        <dbReference type="ARBA" id="ARBA00022692"/>
    </source>
</evidence>
<comment type="subcellular location">
    <subcellularLocation>
        <location evidence="1">Cell membrane</location>
        <topology evidence="1">Multi-pass membrane protein</topology>
    </subcellularLocation>
</comment>
<dbReference type="Proteomes" id="UP001381693">
    <property type="component" value="Unassembled WGS sequence"/>
</dbReference>
<evidence type="ECO:0000256" key="9">
    <source>
        <dbReference type="SAM" id="Phobius"/>
    </source>
</evidence>
<evidence type="ECO:0000313" key="11">
    <source>
        <dbReference type="EMBL" id="KAK7084344.1"/>
    </source>
</evidence>
<dbReference type="Gene3D" id="1.10.287.70">
    <property type="match status" value="1"/>
</dbReference>
<accession>A0AAN8XRC9</accession>
<evidence type="ECO:0000313" key="12">
    <source>
        <dbReference type="Proteomes" id="UP001381693"/>
    </source>
</evidence>
<evidence type="ECO:0000256" key="8">
    <source>
        <dbReference type="ARBA" id="ARBA00023180"/>
    </source>
</evidence>
<comment type="similarity">
    <text evidence="2">Belongs to the glutamate-gated ion channel (TC 1.A.10.1) family.</text>
</comment>
<feature type="domain" description="Ionotropic glutamate receptor C-terminal" evidence="10">
    <location>
        <begin position="84"/>
        <end position="163"/>
    </location>
</feature>
<proteinExistence type="inferred from homology"/>
<dbReference type="GO" id="GO:0005886">
    <property type="term" value="C:plasma membrane"/>
    <property type="evidence" value="ECO:0007669"/>
    <property type="project" value="UniProtKB-SubCell"/>
</dbReference>
<dbReference type="EMBL" id="JAXCGZ010002137">
    <property type="protein sequence ID" value="KAK7084344.1"/>
    <property type="molecule type" value="Genomic_DNA"/>
</dbReference>
<keyword evidence="12" id="KW-1185">Reference proteome</keyword>
<evidence type="ECO:0000256" key="6">
    <source>
        <dbReference type="ARBA" id="ARBA00023136"/>
    </source>
</evidence>
<keyword evidence="5 9" id="KW-1133">Transmembrane helix</keyword>
<dbReference type="InterPro" id="IPR001320">
    <property type="entry name" value="Iontro_rcpt_C"/>
</dbReference>
<dbReference type="InterPro" id="IPR052192">
    <property type="entry name" value="Insect_Ionotropic_Sensory_Rcpt"/>
</dbReference>
<evidence type="ECO:0000256" key="3">
    <source>
        <dbReference type="ARBA" id="ARBA00022475"/>
    </source>
</evidence>
<evidence type="ECO:0000256" key="7">
    <source>
        <dbReference type="ARBA" id="ARBA00023170"/>
    </source>
</evidence>
<keyword evidence="3" id="KW-1003">Cell membrane</keyword>
<feature type="transmembrane region" description="Helical" evidence="9">
    <location>
        <begin position="121"/>
        <end position="147"/>
    </location>
</feature>
<evidence type="ECO:0000256" key="5">
    <source>
        <dbReference type="ARBA" id="ARBA00022989"/>
    </source>
</evidence>
<dbReference type="GO" id="GO:0050906">
    <property type="term" value="P:detection of stimulus involved in sensory perception"/>
    <property type="evidence" value="ECO:0007669"/>
    <property type="project" value="UniProtKB-ARBA"/>
</dbReference>
<keyword evidence="8" id="KW-0325">Glycoprotein</keyword>
<dbReference type="AlphaFoldDB" id="A0AAN8XRC9"/>
<dbReference type="Pfam" id="PF00060">
    <property type="entry name" value="Lig_chan"/>
    <property type="match status" value="1"/>
</dbReference>
<evidence type="ECO:0000259" key="10">
    <source>
        <dbReference type="Pfam" id="PF00060"/>
    </source>
</evidence>
<dbReference type="GO" id="GO:0015276">
    <property type="term" value="F:ligand-gated monoatomic ion channel activity"/>
    <property type="evidence" value="ECO:0007669"/>
    <property type="project" value="InterPro"/>
</dbReference>
<name>A0AAN8XRC9_HALRR</name>